<evidence type="ECO:0000313" key="3">
    <source>
        <dbReference type="Proteomes" id="UP000285295"/>
    </source>
</evidence>
<dbReference type="InterPro" id="IPR002525">
    <property type="entry name" value="Transp_IS110-like_N"/>
</dbReference>
<dbReference type="OrthoDB" id="8261795at2"/>
<accession>A0A443JYN7</accession>
<organism evidence="2 3">
    <name type="scientific">Paenirhodobacter populi</name>
    <dbReference type="NCBI Taxonomy" id="2306993"/>
    <lineage>
        <taxon>Bacteria</taxon>
        <taxon>Pseudomonadati</taxon>
        <taxon>Pseudomonadota</taxon>
        <taxon>Alphaproteobacteria</taxon>
        <taxon>Rhodobacterales</taxon>
        <taxon>Rhodobacter group</taxon>
        <taxon>Paenirhodobacter</taxon>
    </lineage>
</organism>
<sequence>MEAVQLPPAQIKAFALSRGTRAKTDRIDAGRIARFMLFRPEAGRRLRSESPRIFRALTTRRAQIADMRKRLLAQIAARRKQDVPAGIDGMDDDPKAMLDTQVGDVERRVKNVIAQ</sequence>
<evidence type="ECO:0000313" key="2">
    <source>
        <dbReference type="EMBL" id="RWR25594.1"/>
    </source>
</evidence>
<dbReference type="AlphaFoldDB" id="A0A443JYN7"/>
<name>A0A443JYN7_9RHOB</name>
<dbReference type="EMBL" id="SAUX01000051">
    <property type="protein sequence ID" value="RWR25594.1"/>
    <property type="molecule type" value="Genomic_DNA"/>
</dbReference>
<evidence type="ECO:0000259" key="1">
    <source>
        <dbReference type="Pfam" id="PF01548"/>
    </source>
</evidence>
<proteinExistence type="predicted"/>
<comment type="caution">
    <text evidence="2">The sequence shown here is derived from an EMBL/GenBank/DDBJ whole genome shotgun (WGS) entry which is preliminary data.</text>
</comment>
<feature type="domain" description="Transposase IS110-like N-terminal" evidence="1">
    <location>
        <begin position="3"/>
        <end position="76"/>
    </location>
</feature>
<reference evidence="2 3" key="2">
    <citation type="submission" date="2019-01" db="EMBL/GenBank/DDBJ databases">
        <authorList>
            <person name="Li Y."/>
        </authorList>
    </citation>
    <scope>NUCLEOTIDE SEQUENCE [LARGE SCALE GENOMIC DNA]</scope>
    <source>
        <strain evidence="2 3">D19-10-3-21</strain>
    </source>
</reference>
<dbReference type="Proteomes" id="UP000285295">
    <property type="component" value="Unassembled WGS sequence"/>
</dbReference>
<protein>
    <recommendedName>
        <fullName evidence="1">Transposase IS110-like N-terminal domain-containing protein</fullName>
    </recommendedName>
</protein>
<dbReference type="GO" id="GO:0004803">
    <property type="term" value="F:transposase activity"/>
    <property type="evidence" value="ECO:0007669"/>
    <property type="project" value="InterPro"/>
</dbReference>
<reference evidence="2 3" key="1">
    <citation type="submission" date="2019-01" db="EMBL/GenBank/DDBJ databases">
        <title>Sinorhodobacter populi sp. nov. isolated from the symptomatic bark tissue of Populus euramericana canker.</title>
        <authorList>
            <person name="Xu G."/>
        </authorList>
    </citation>
    <scope>NUCLEOTIDE SEQUENCE [LARGE SCALE GENOMIC DNA]</scope>
    <source>
        <strain evidence="2 3">D19-10-3-21</strain>
    </source>
</reference>
<dbReference type="GO" id="GO:0006313">
    <property type="term" value="P:DNA transposition"/>
    <property type="evidence" value="ECO:0007669"/>
    <property type="project" value="InterPro"/>
</dbReference>
<dbReference type="Pfam" id="PF01548">
    <property type="entry name" value="DEDD_Tnp_IS110"/>
    <property type="match status" value="1"/>
</dbReference>
<dbReference type="GO" id="GO:0003677">
    <property type="term" value="F:DNA binding"/>
    <property type="evidence" value="ECO:0007669"/>
    <property type="project" value="InterPro"/>
</dbReference>
<gene>
    <name evidence="2" type="ORF">D2T31_21735</name>
</gene>